<reference evidence="2" key="1">
    <citation type="submission" date="2013-01" db="EMBL/GenBank/DDBJ databases">
        <title>Draft Genome Sequence of a Mulberry Tree, Morus notabilis C.K. Schneid.</title>
        <authorList>
            <person name="He N."/>
            <person name="Zhao S."/>
        </authorList>
    </citation>
    <scope>NUCLEOTIDE SEQUENCE</scope>
</reference>
<dbReference type="EMBL" id="KE345599">
    <property type="protein sequence ID" value="EXC08473.1"/>
    <property type="molecule type" value="Genomic_DNA"/>
</dbReference>
<name>W9RTF1_9ROSA</name>
<evidence type="ECO:0000313" key="1">
    <source>
        <dbReference type="EMBL" id="EXC08473.1"/>
    </source>
</evidence>
<evidence type="ECO:0008006" key="3">
    <source>
        <dbReference type="Google" id="ProtNLM"/>
    </source>
</evidence>
<sequence>MEPNHQVHDYLAYYLDQAWRFNGNDHSVWKGIWNSKLHERFAAALWFGCPFASRRECWEGKSILDRVKFVIKPPSEAGFSKEGSFLFSLWGTIILDMIWRMRNEVAHGAVLQDPSKVLALCSKRVEDFKRNFKLGNTENGGSEGGRYFEQKDLFDISNLIINVDAACGSEGAAVGVVARHVEGGMVGVFARWKWLRPWLF</sequence>
<accession>W9RTF1</accession>
<dbReference type="Proteomes" id="UP000030645">
    <property type="component" value="Unassembled WGS sequence"/>
</dbReference>
<gene>
    <name evidence="1" type="ORF">L484_009616</name>
</gene>
<organism evidence="1 2">
    <name type="scientific">Morus notabilis</name>
    <dbReference type="NCBI Taxonomy" id="981085"/>
    <lineage>
        <taxon>Eukaryota</taxon>
        <taxon>Viridiplantae</taxon>
        <taxon>Streptophyta</taxon>
        <taxon>Embryophyta</taxon>
        <taxon>Tracheophyta</taxon>
        <taxon>Spermatophyta</taxon>
        <taxon>Magnoliopsida</taxon>
        <taxon>eudicotyledons</taxon>
        <taxon>Gunneridae</taxon>
        <taxon>Pentapetalae</taxon>
        <taxon>rosids</taxon>
        <taxon>fabids</taxon>
        <taxon>Rosales</taxon>
        <taxon>Moraceae</taxon>
        <taxon>Moreae</taxon>
        <taxon>Morus</taxon>
    </lineage>
</organism>
<dbReference type="AlphaFoldDB" id="W9RTF1"/>
<evidence type="ECO:0000313" key="2">
    <source>
        <dbReference type="Proteomes" id="UP000030645"/>
    </source>
</evidence>
<proteinExistence type="predicted"/>
<protein>
    <recommendedName>
        <fullName evidence="3">RNase H type-1 domain-containing protein</fullName>
    </recommendedName>
</protein>
<keyword evidence="2" id="KW-1185">Reference proteome</keyword>